<dbReference type="Pfam" id="PF00587">
    <property type="entry name" value="tRNA-synt_2b"/>
    <property type="match status" value="1"/>
</dbReference>
<dbReference type="GO" id="GO:0004827">
    <property type="term" value="F:proline-tRNA ligase activity"/>
    <property type="evidence" value="ECO:0007669"/>
    <property type="project" value="UniProtKB-UniRule"/>
</dbReference>
<dbReference type="Proteomes" id="UP000320623">
    <property type="component" value="Unassembled WGS sequence"/>
</dbReference>
<dbReference type="Pfam" id="PF03129">
    <property type="entry name" value="HGTP_anticodon"/>
    <property type="match status" value="1"/>
</dbReference>
<dbReference type="CDD" id="cd00861">
    <property type="entry name" value="ProRS_anticodon_short"/>
    <property type="match status" value="1"/>
</dbReference>
<evidence type="ECO:0000256" key="10">
    <source>
        <dbReference type="HAMAP-Rule" id="MF_01569"/>
    </source>
</evidence>
<dbReference type="AlphaFoldDB" id="A0A0S4ND42"/>
<comment type="subcellular location">
    <subcellularLocation>
        <location evidence="1 10">Cytoplasm</location>
    </subcellularLocation>
</comment>
<accession>A0A0S4ND42</accession>
<evidence type="ECO:0000256" key="7">
    <source>
        <dbReference type="ARBA" id="ARBA00022917"/>
    </source>
</evidence>
<dbReference type="InterPro" id="IPR007214">
    <property type="entry name" value="YbaK/aa-tRNA-synth-assoc-dom"/>
</dbReference>
<dbReference type="InterPro" id="IPR033730">
    <property type="entry name" value="ProRS_core_prok"/>
</dbReference>
<comment type="similarity">
    <text evidence="10">Belongs to the class-II aminoacyl-tRNA synthetase family. ProS type 1 subfamily.</text>
</comment>
<dbReference type="InterPro" id="IPR044140">
    <property type="entry name" value="ProRS_anticodon_short"/>
</dbReference>
<reference evidence="14" key="1">
    <citation type="submission" date="2015-11" db="EMBL/GenBank/DDBJ databases">
        <authorList>
            <person name="Varghese N."/>
        </authorList>
    </citation>
    <scope>NUCLEOTIDE SEQUENCE [LARGE SCALE GENOMIC DNA]</scope>
</reference>
<comment type="subunit">
    <text evidence="2 10">Homodimer.</text>
</comment>
<dbReference type="PANTHER" id="PTHR42753">
    <property type="entry name" value="MITOCHONDRIAL RIBOSOME PROTEIN L39/PROLYL-TRNA LIGASE FAMILY MEMBER"/>
    <property type="match status" value="1"/>
</dbReference>
<keyword evidence="8 10" id="KW-0030">Aminoacyl-tRNA synthetase</keyword>
<dbReference type="NCBIfam" id="NF006625">
    <property type="entry name" value="PRK09194.1"/>
    <property type="match status" value="1"/>
</dbReference>
<evidence type="ECO:0000256" key="5">
    <source>
        <dbReference type="ARBA" id="ARBA00022741"/>
    </source>
</evidence>
<evidence type="ECO:0000256" key="9">
    <source>
        <dbReference type="ARBA" id="ARBA00047671"/>
    </source>
</evidence>
<comment type="catalytic activity">
    <reaction evidence="9 10">
        <text>tRNA(Pro) + L-proline + ATP = L-prolyl-tRNA(Pro) + AMP + diphosphate</text>
        <dbReference type="Rhea" id="RHEA:14305"/>
        <dbReference type="Rhea" id="RHEA-COMP:9700"/>
        <dbReference type="Rhea" id="RHEA-COMP:9702"/>
        <dbReference type="ChEBI" id="CHEBI:30616"/>
        <dbReference type="ChEBI" id="CHEBI:33019"/>
        <dbReference type="ChEBI" id="CHEBI:60039"/>
        <dbReference type="ChEBI" id="CHEBI:78442"/>
        <dbReference type="ChEBI" id="CHEBI:78532"/>
        <dbReference type="ChEBI" id="CHEBI:456215"/>
        <dbReference type="EC" id="6.1.1.15"/>
    </reaction>
</comment>
<evidence type="ECO:0000259" key="12">
    <source>
        <dbReference type="PROSITE" id="PS50943"/>
    </source>
</evidence>
<dbReference type="GO" id="GO:0006433">
    <property type="term" value="P:prolyl-tRNA aminoacylation"/>
    <property type="evidence" value="ECO:0007669"/>
    <property type="project" value="UniProtKB-UniRule"/>
</dbReference>
<protein>
    <recommendedName>
        <fullName evidence="10">Proline--tRNA ligase</fullName>
        <ecNumber evidence="10">6.1.1.15</ecNumber>
    </recommendedName>
    <alternativeName>
        <fullName evidence="10">Prolyl-tRNA synthetase</fullName>
        <shortName evidence="10">ProRS</shortName>
    </alternativeName>
</protein>
<feature type="domain" description="HTH cro/C1-type" evidence="12">
    <location>
        <begin position="253"/>
        <end position="274"/>
    </location>
</feature>
<dbReference type="InterPro" id="IPR002316">
    <property type="entry name" value="Pro-tRNA-ligase_IIa"/>
</dbReference>
<dbReference type="CDD" id="cd04334">
    <property type="entry name" value="ProRS-INS"/>
    <property type="match status" value="1"/>
</dbReference>
<dbReference type="EMBL" id="FAOO01000029">
    <property type="protein sequence ID" value="CUU09106.1"/>
    <property type="molecule type" value="Genomic_DNA"/>
</dbReference>
<dbReference type="InterPro" id="IPR045864">
    <property type="entry name" value="aa-tRNA-synth_II/BPL/LPL"/>
</dbReference>
<dbReference type="EC" id="6.1.1.15" evidence="10"/>
<evidence type="ECO:0000256" key="1">
    <source>
        <dbReference type="ARBA" id="ARBA00004496"/>
    </source>
</evidence>
<evidence type="ECO:0000256" key="6">
    <source>
        <dbReference type="ARBA" id="ARBA00022840"/>
    </source>
</evidence>
<keyword evidence="4 10" id="KW-0436">Ligase</keyword>
<dbReference type="HAMAP" id="MF_01569">
    <property type="entry name" value="Pro_tRNA_synth_type1"/>
    <property type="match status" value="1"/>
</dbReference>
<keyword evidence="7 10" id="KW-0648">Protein biosynthesis</keyword>
<dbReference type="InterPro" id="IPR004500">
    <property type="entry name" value="Pro-tRNA-synth_IIa_bac-type"/>
</dbReference>
<name>A0A0S4ND42_9BACT</name>
<keyword evidence="6 10" id="KW-0067">ATP-binding</keyword>
<organism evidence="13 14">
    <name type="scientific">Candidatus Thermokryptus mobilis</name>
    <dbReference type="NCBI Taxonomy" id="1643428"/>
    <lineage>
        <taxon>Bacteria</taxon>
        <taxon>Pseudomonadati</taxon>
        <taxon>Candidatus Kryptoniota</taxon>
        <taxon>Candidatus Thermokryptus</taxon>
    </lineage>
</organism>
<proteinExistence type="inferred from homology"/>
<dbReference type="InterPro" id="IPR036754">
    <property type="entry name" value="YbaK/aa-tRNA-synt-asso_dom_sf"/>
</dbReference>
<dbReference type="InterPro" id="IPR002314">
    <property type="entry name" value="aa-tRNA-synt_IIb"/>
</dbReference>
<dbReference type="PRINTS" id="PR01046">
    <property type="entry name" value="TRNASYNTHPRO"/>
</dbReference>
<dbReference type="GO" id="GO:0005829">
    <property type="term" value="C:cytosol"/>
    <property type="evidence" value="ECO:0007669"/>
    <property type="project" value="TreeGrafter"/>
</dbReference>
<dbReference type="InterPro" id="IPR006195">
    <property type="entry name" value="aa-tRNA-synth_II"/>
</dbReference>
<keyword evidence="3 10" id="KW-0963">Cytoplasm</keyword>
<feature type="domain" description="Aminoacyl-transfer RNA synthetases class-II family profile" evidence="11">
    <location>
        <begin position="38"/>
        <end position="466"/>
    </location>
</feature>
<dbReference type="InterPro" id="IPR023717">
    <property type="entry name" value="Pro-tRNA-Synthase_IIa_type1"/>
</dbReference>
<dbReference type="InterPro" id="IPR001387">
    <property type="entry name" value="Cro/C1-type_HTH"/>
</dbReference>
<keyword evidence="14" id="KW-1185">Reference proteome</keyword>
<dbReference type="RefSeq" id="WP_140945955.1">
    <property type="nucleotide sequence ID" value="NZ_FAOO01000029.1"/>
</dbReference>
<dbReference type="STRING" id="1643428.GCA_001442855_02209"/>
<dbReference type="Gene3D" id="3.30.930.10">
    <property type="entry name" value="Bira Bifunctional Protein, Domain 2"/>
    <property type="match status" value="2"/>
</dbReference>
<dbReference type="InterPro" id="IPR036621">
    <property type="entry name" value="Anticodon-bd_dom_sf"/>
</dbReference>
<evidence type="ECO:0000313" key="14">
    <source>
        <dbReference type="Proteomes" id="UP000320623"/>
    </source>
</evidence>
<evidence type="ECO:0000313" key="13">
    <source>
        <dbReference type="EMBL" id="CUU09106.1"/>
    </source>
</evidence>
<evidence type="ECO:0000256" key="3">
    <source>
        <dbReference type="ARBA" id="ARBA00022490"/>
    </source>
</evidence>
<keyword evidence="5 10" id="KW-0547">Nucleotide-binding</keyword>
<dbReference type="Gene3D" id="3.40.50.800">
    <property type="entry name" value="Anticodon-binding domain"/>
    <property type="match status" value="1"/>
</dbReference>
<gene>
    <name evidence="10" type="primary">proS</name>
    <name evidence="13" type="ORF">JGI1_02260</name>
</gene>
<dbReference type="CDD" id="cd00779">
    <property type="entry name" value="ProRS_core_prok"/>
    <property type="match status" value="1"/>
</dbReference>
<dbReference type="SUPFAM" id="SSF55681">
    <property type="entry name" value="Class II aaRS and biotin synthetases"/>
    <property type="match status" value="1"/>
</dbReference>
<dbReference type="PROSITE" id="PS50943">
    <property type="entry name" value="HTH_CROC1"/>
    <property type="match status" value="1"/>
</dbReference>
<dbReference type="OrthoDB" id="9809052at2"/>
<dbReference type="Pfam" id="PF04073">
    <property type="entry name" value="tRNA_edit"/>
    <property type="match status" value="1"/>
</dbReference>
<dbReference type="InterPro" id="IPR004154">
    <property type="entry name" value="Anticodon-bd"/>
</dbReference>
<evidence type="ECO:0000259" key="11">
    <source>
        <dbReference type="PROSITE" id="PS50862"/>
    </source>
</evidence>
<dbReference type="NCBIfam" id="TIGR00409">
    <property type="entry name" value="proS_fam_II"/>
    <property type="match status" value="1"/>
</dbReference>
<comment type="domain">
    <text evidence="10">Consists of three domains: the N-terminal catalytic domain, the editing domain and the C-terminal anticodon-binding domain.</text>
</comment>
<dbReference type="GO" id="GO:0005524">
    <property type="term" value="F:ATP binding"/>
    <property type="evidence" value="ECO:0007669"/>
    <property type="project" value="UniProtKB-UniRule"/>
</dbReference>
<evidence type="ECO:0000256" key="2">
    <source>
        <dbReference type="ARBA" id="ARBA00011738"/>
    </source>
</evidence>
<evidence type="ECO:0000256" key="4">
    <source>
        <dbReference type="ARBA" id="ARBA00022598"/>
    </source>
</evidence>
<dbReference type="InterPro" id="IPR050062">
    <property type="entry name" value="Pro-tRNA_synthetase"/>
</dbReference>
<dbReference type="PROSITE" id="PS50862">
    <property type="entry name" value="AA_TRNA_LIGASE_II"/>
    <property type="match status" value="1"/>
</dbReference>
<sequence>MRLSSGFIPTLKEEPSDAVMPSHKLMIRAGMVRPLAAGVYSFLPLGWRVAQKVMQIIREEMNAIGGQEFHLPALNPIELWEETGRLRDFGDVIFQLKNRPLVLAPTHEEVICYIAKHHIKSYKDLPQIWYQIQTKFRNEPRPRSGVIRGRQFIMKDSYSLDASWEGLDRSYELHRQAYIKIYTRCGLKFFIVGASTGAMGGSASEEFMVESPYGEDTVVICDRCGYAANTEIAQSNVQPAKRYPESKPLEEIYTPNVRTINELAQFLNVSTDILAKSLVYKHNGQPVLILMLGNDQLVEAKLLKALGGGEIAPMEPEELKELTGANAGSIGPIGLKNFKIIADNRLRGANNLISGANKDDYHIANIDMERDVKVDGYFDLRKVEEGEPCINCSNPLRIVNAIEVGHIFKLGTKYSEAMKATFLDENGQEKPIIMGSYGIGVERIIACHIEQNHDENGIIWDKSIAPFHVHLISVNTEIPSVVETAEKLYDELNAKRIETIYDDRTDVTPGFKFKDADLLGMPLQVIVSERNLKNGQIEIKIRRTGERILVNLDDVIAKIKEILEL</sequence>
<dbReference type="SUPFAM" id="SSF55826">
    <property type="entry name" value="YbaK/ProRS associated domain"/>
    <property type="match status" value="1"/>
</dbReference>
<dbReference type="SUPFAM" id="SSF52954">
    <property type="entry name" value="Class II aaRS ABD-related"/>
    <property type="match status" value="1"/>
</dbReference>
<dbReference type="GO" id="GO:0002161">
    <property type="term" value="F:aminoacyl-tRNA deacylase activity"/>
    <property type="evidence" value="ECO:0007669"/>
    <property type="project" value="InterPro"/>
</dbReference>
<dbReference type="PANTHER" id="PTHR42753:SF2">
    <property type="entry name" value="PROLINE--TRNA LIGASE"/>
    <property type="match status" value="1"/>
</dbReference>
<evidence type="ECO:0000256" key="8">
    <source>
        <dbReference type="ARBA" id="ARBA00023146"/>
    </source>
</evidence>
<comment type="function">
    <text evidence="10">Catalyzes the attachment of proline to tRNA(Pro) in a two-step reaction: proline is first activated by ATP to form Pro-AMP and then transferred to the acceptor end of tRNA(Pro). As ProRS can inadvertently accommodate and process non-cognate amino acids such as alanine and cysteine, to avoid such errors it has two additional distinct editing activities against alanine. One activity is designated as 'pretransfer' editing and involves the tRNA(Pro)-independent hydrolysis of activated Ala-AMP. The other activity is designated 'posttransfer' editing and involves deacylation of mischarged Ala-tRNA(Pro). The misacylated Cys-tRNA(Pro) is not edited by ProRS.</text>
</comment>